<feature type="region of interest" description="Disordered" evidence="2">
    <location>
        <begin position="143"/>
        <end position="168"/>
    </location>
</feature>
<protein>
    <submittedName>
        <fullName evidence="3">Uncharacterized protein</fullName>
    </submittedName>
</protein>
<dbReference type="EMBL" id="JABMIG020000027">
    <property type="protein sequence ID" value="KAL3801345.1"/>
    <property type="molecule type" value="Genomic_DNA"/>
</dbReference>
<evidence type="ECO:0000313" key="4">
    <source>
        <dbReference type="Proteomes" id="UP001516023"/>
    </source>
</evidence>
<feature type="compositionally biased region" description="Low complexity" evidence="2">
    <location>
        <begin position="153"/>
        <end position="168"/>
    </location>
</feature>
<evidence type="ECO:0000256" key="2">
    <source>
        <dbReference type="SAM" id="MobiDB-lite"/>
    </source>
</evidence>
<gene>
    <name evidence="3" type="ORF">HJC23_006955</name>
</gene>
<evidence type="ECO:0000313" key="3">
    <source>
        <dbReference type="EMBL" id="KAL3801345.1"/>
    </source>
</evidence>
<dbReference type="AlphaFoldDB" id="A0ABD3QTN1"/>
<organism evidence="3 4">
    <name type="scientific">Cyclotella cryptica</name>
    <dbReference type="NCBI Taxonomy" id="29204"/>
    <lineage>
        <taxon>Eukaryota</taxon>
        <taxon>Sar</taxon>
        <taxon>Stramenopiles</taxon>
        <taxon>Ochrophyta</taxon>
        <taxon>Bacillariophyta</taxon>
        <taxon>Coscinodiscophyceae</taxon>
        <taxon>Thalassiosirophycidae</taxon>
        <taxon>Stephanodiscales</taxon>
        <taxon>Stephanodiscaceae</taxon>
        <taxon>Cyclotella</taxon>
    </lineage>
</organism>
<feature type="compositionally biased region" description="Low complexity" evidence="2">
    <location>
        <begin position="221"/>
        <end position="245"/>
    </location>
</feature>
<dbReference type="Proteomes" id="UP001516023">
    <property type="component" value="Unassembled WGS sequence"/>
</dbReference>
<keyword evidence="4" id="KW-1185">Reference proteome</keyword>
<evidence type="ECO:0000256" key="1">
    <source>
        <dbReference type="SAM" id="Coils"/>
    </source>
</evidence>
<keyword evidence="1" id="KW-0175">Coiled coil</keyword>
<feature type="region of interest" description="Disordered" evidence="2">
    <location>
        <begin position="209"/>
        <end position="245"/>
    </location>
</feature>
<comment type="caution">
    <text evidence="3">The sequence shown here is derived from an EMBL/GenBank/DDBJ whole genome shotgun (WGS) entry which is preliminary data.</text>
</comment>
<feature type="coiled-coil region" evidence="1">
    <location>
        <begin position="17"/>
        <end position="76"/>
    </location>
</feature>
<reference evidence="3 4" key="1">
    <citation type="journal article" date="2020" name="G3 (Bethesda)">
        <title>Improved Reference Genome for Cyclotella cryptica CCMP332, a Model for Cell Wall Morphogenesis, Salinity Adaptation, and Lipid Production in Diatoms (Bacillariophyta).</title>
        <authorList>
            <person name="Roberts W.R."/>
            <person name="Downey K.M."/>
            <person name="Ruck E.C."/>
            <person name="Traller J.C."/>
            <person name="Alverson A.J."/>
        </authorList>
    </citation>
    <scope>NUCLEOTIDE SEQUENCE [LARGE SCALE GENOMIC DNA]</scope>
    <source>
        <strain evidence="3 4">CCMP332</strain>
    </source>
</reference>
<name>A0ABD3QTN1_9STRA</name>
<accession>A0ABD3QTN1</accession>
<sequence>MNDIHSHSTFPLHSNDMELLARRCDELEKRNKELQEKSNELQHQLTCERRCFAGFAGSLKNEMDVLKKTTLELEDQVASLLQSRGDKGDRSINSSAKFDPYYASDLTCMSDDDALQYQSEIDLFRVLCDIWKNKYRELEGQLHHGENDLQEKTTQSTQQRMQQQSKPSSLVSCPIKKLVGRVSSLKNRVRQKSLQIGCVENHDHIFSLPGGSTSSRDGTHTTETTAEASCSSSLSLSSPPLSTPSNNRCLVSSMPWTRSDFHSSGFYSGQIDVTSKLPDGFGVFRCSCTNDHCYLKGDWILGELKQRLDSDPRFDSIFDEDEDGFNQTVPCCHSCTFSTQDVPGNCDAAVRFIDGDAEIQNARNRFSSVHAIHEFRHSDSVSVTEL</sequence>
<proteinExistence type="predicted"/>